<dbReference type="SUPFAM" id="SSF159245">
    <property type="entry name" value="AttH-like"/>
    <property type="match status" value="1"/>
</dbReference>
<dbReference type="PANTHER" id="PTHR35309:SF4">
    <property type="entry name" value="TOCOPHEROL CYCLASE"/>
    <property type="match status" value="1"/>
</dbReference>
<dbReference type="EMBL" id="JAGGJZ010000001">
    <property type="protein sequence ID" value="MBP1888766.1"/>
    <property type="molecule type" value="Genomic_DNA"/>
</dbReference>
<dbReference type="RefSeq" id="WP_209795495.1">
    <property type="nucleotide sequence ID" value="NZ_JAGGJZ010000001.1"/>
</dbReference>
<evidence type="ECO:0000313" key="2">
    <source>
        <dbReference type="Proteomes" id="UP000783390"/>
    </source>
</evidence>
<comment type="caution">
    <text evidence="1">The sequence shown here is derived from an EMBL/GenBank/DDBJ whole genome shotgun (WGS) entry which is preliminary data.</text>
</comment>
<accession>A0ABS4EXQ6</accession>
<gene>
    <name evidence="1" type="ORF">J2Z53_000345</name>
</gene>
<evidence type="ECO:0000313" key="1">
    <source>
        <dbReference type="EMBL" id="MBP1888766.1"/>
    </source>
</evidence>
<sequence>MINFHGYNKKRNFFEGWYFKHQTKENTIAFIPGINIDGKGYKYAFIQVITNKFSYNFKYDFSDFKVSKNELRIKIGNNIFSKEGIYIDIKDENLIIKGEVKYRELTPIKYDIMGPFKYVPFMECNHGVLSMYHKLKGKFIINNEKINLDNGIGYIEKDFGTSFPKEYLWTQCNLFENTTEDYKYSIMASVANIPFMGGNFRGCICIVYYKGKEYRLATYNGVRVLKYSNDSLVLKRGKYKLEIKVMSQKPQKLLAPLKGNMEKIIHENPSCRATFKFYINNELAFNLYSDNCSFEYV</sequence>
<keyword evidence="2" id="KW-1185">Reference proteome</keyword>
<protein>
    <recommendedName>
        <fullName evidence="3">Tocopherol cyclase</fullName>
    </recommendedName>
</protein>
<name>A0ABS4EXQ6_9CLOT</name>
<organism evidence="1 2">
    <name type="scientific">Clostridium moniliforme</name>
    <dbReference type="NCBI Taxonomy" id="39489"/>
    <lineage>
        <taxon>Bacteria</taxon>
        <taxon>Bacillati</taxon>
        <taxon>Bacillota</taxon>
        <taxon>Clostridia</taxon>
        <taxon>Eubacteriales</taxon>
        <taxon>Clostridiaceae</taxon>
        <taxon>Clostridium</taxon>
    </lineage>
</organism>
<dbReference type="InterPro" id="IPR025893">
    <property type="entry name" value="Tocopherol_cyclase"/>
</dbReference>
<dbReference type="PANTHER" id="PTHR35309">
    <property type="match status" value="1"/>
</dbReference>
<reference evidence="1 2" key="1">
    <citation type="submission" date="2021-03" db="EMBL/GenBank/DDBJ databases">
        <title>Genomic Encyclopedia of Type Strains, Phase IV (KMG-IV): sequencing the most valuable type-strain genomes for metagenomic binning, comparative biology and taxonomic classification.</title>
        <authorList>
            <person name="Goeker M."/>
        </authorList>
    </citation>
    <scope>NUCLEOTIDE SEQUENCE [LARGE SCALE GENOMIC DNA]</scope>
    <source>
        <strain evidence="1 2">DSM 3984</strain>
    </source>
</reference>
<dbReference type="Pfam" id="PF14249">
    <property type="entry name" value="Tocopherol_cycl"/>
    <property type="match status" value="1"/>
</dbReference>
<dbReference type="Proteomes" id="UP000783390">
    <property type="component" value="Unassembled WGS sequence"/>
</dbReference>
<proteinExistence type="predicted"/>
<evidence type="ECO:0008006" key="3">
    <source>
        <dbReference type="Google" id="ProtNLM"/>
    </source>
</evidence>